<evidence type="ECO:0000259" key="2">
    <source>
        <dbReference type="PROSITE" id="PS50022"/>
    </source>
</evidence>
<evidence type="ECO:0000256" key="1">
    <source>
        <dbReference type="SAM" id="SignalP"/>
    </source>
</evidence>
<name>C3YKU0_BRAFL</name>
<organism>
    <name type="scientific">Branchiostoma floridae</name>
    <name type="common">Florida lancelet</name>
    <name type="synonym">Amphioxus</name>
    <dbReference type="NCBI Taxonomy" id="7739"/>
    <lineage>
        <taxon>Eukaryota</taxon>
        <taxon>Metazoa</taxon>
        <taxon>Chordata</taxon>
        <taxon>Cephalochordata</taxon>
        <taxon>Leptocardii</taxon>
        <taxon>Amphioxiformes</taxon>
        <taxon>Branchiostomatidae</taxon>
        <taxon>Branchiostoma</taxon>
    </lineage>
</organism>
<dbReference type="SUPFAM" id="SSF49785">
    <property type="entry name" value="Galactose-binding domain-like"/>
    <property type="match status" value="1"/>
</dbReference>
<gene>
    <name evidence="3" type="ORF">BRAFLDRAFT_63220</name>
</gene>
<evidence type="ECO:0000313" key="3">
    <source>
        <dbReference type="EMBL" id="EEN59158.1"/>
    </source>
</evidence>
<dbReference type="InParanoid" id="C3YKU0"/>
<dbReference type="PROSITE" id="PS50022">
    <property type="entry name" value="FA58C_3"/>
    <property type="match status" value="1"/>
</dbReference>
<reference evidence="3" key="1">
    <citation type="journal article" date="2008" name="Nature">
        <title>The amphioxus genome and the evolution of the chordate karyotype.</title>
        <authorList>
            <consortium name="US DOE Joint Genome Institute (JGI-PGF)"/>
            <person name="Putnam N.H."/>
            <person name="Butts T."/>
            <person name="Ferrier D.E.K."/>
            <person name="Furlong R.F."/>
            <person name="Hellsten U."/>
            <person name="Kawashima T."/>
            <person name="Robinson-Rechavi M."/>
            <person name="Shoguchi E."/>
            <person name="Terry A."/>
            <person name="Yu J.-K."/>
            <person name="Benito-Gutierrez E.L."/>
            <person name="Dubchak I."/>
            <person name="Garcia-Fernandez J."/>
            <person name="Gibson-Brown J.J."/>
            <person name="Grigoriev I.V."/>
            <person name="Horton A.C."/>
            <person name="de Jong P.J."/>
            <person name="Jurka J."/>
            <person name="Kapitonov V.V."/>
            <person name="Kohara Y."/>
            <person name="Kuroki Y."/>
            <person name="Lindquist E."/>
            <person name="Lucas S."/>
            <person name="Osoegawa K."/>
            <person name="Pennacchio L.A."/>
            <person name="Salamov A.A."/>
            <person name="Satou Y."/>
            <person name="Sauka-Spengler T."/>
            <person name="Schmutz J."/>
            <person name="Shin-I T."/>
            <person name="Toyoda A."/>
            <person name="Bronner-Fraser M."/>
            <person name="Fujiyama A."/>
            <person name="Holland L.Z."/>
            <person name="Holland P.W.H."/>
            <person name="Satoh N."/>
            <person name="Rokhsar D.S."/>
        </authorList>
    </citation>
    <scope>NUCLEOTIDE SEQUENCE [LARGE SCALE GENOMIC DNA]</scope>
    <source>
        <strain evidence="3">S238N-H82</strain>
        <tissue evidence="3">Testes</tissue>
    </source>
</reference>
<dbReference type="EMBL" id="GG666523">
    <property type="protein sequence ID" value="EEN59158.1"/>
    <property type="molecule type" value="Genomic_DNA"/>
</dbReference>
<feature type="domain" description="F5/8 type C" evidence="2">
    <location>
        <begin position="57"/>
        <end position="206"/>
    </location>
</feature>
<sequence length="218" mass="24015">MGSLTALIAATVIVYYAICSPCKPPVEHVCSCKNGQLSSNETCTVCACSQDGSFRRCETSRWLDIPSSWILDESSSRRCTWRGCSFTTNKAKKAFDGDASTFWEPLYRPDGYQHWVVVDLQTTFVIRRLSISNDGGGDQDVVGFIVESSSVSPYMWEMAHSSDSVVPGTSDPQEFRLDFVGRYLRLTVDTQSGVRPKIREVGLFGIGKVSPGGTQVVK</sequence>
<protein>
    <recommendedName>
        <fullName evidence="2">F5/8 type C domain-containing protein</fullName>
    </recommendedName>
</protein>
<dbReference type="InterPro" id="IPR000421">
    <property type="entry name" value="FA58C"/>
</dbReference>
<dbReference type="InterPro" id="IPR008979">
    <property type="entry name" value="Galactose-bd-like_sf"/>
</dbReference>
<dbReference type="AlphaFoldDB" id="C3YKU0"/>
<feature type="chain" id="PRO_5002933820" description="F5/8 type C domain-containing protein" evidence="1">
    <location>
        <begin position="20"/>
        <end position="218"/>
    </location>
</feature>
<proteinExistence type="predicted"/>
<accession>C3YKU0</accession>
<dbReference type="Gene3D" id="2.60.120.260">
    <property type="entry name" value="Galactose-binding domain-like"/>
    <property type="match status" value="1"/>
</dbReference>
<dbReference type="Pfam" id="PF00754">
    <property type="entry name" value="F5_F8_type_C"/>
    <property type="match status" value="1"/>
</dbReference>
<keyword evidence="1" id="KW-0732">Signal</keyword>
<feature type="signal peptide" evidence="1">
    <location>
        <begin position="1"/>
        <end position="19"/>
    </location>
</feature>